<keyword evidence="3 5" id="KW-1133">Transmembrane helix</keyword>
<proteinExistence type="predicted"/>
<dbReference type="PROSITE" id="PS50850">
    <property type="entry name" value="MFS"/>
    <property type="match status" value="1"/>
</dbReference>
<feature type="transmembrane region" description="Helical" evidence="5">
    <location>
        <begin position="292"/>
        <end position="310"/>
    </location>
</feature>
<evidence type="ECO:0000256" key="5">
    <source>
        <dbReference type="SAM" id="Phobius"/>
    </source>
</evidence>
<dbReference type="SUPFAM" id="SSF103473">
    <property type="entry name" value="MFS general substrate transporter"/>
    <property type="match status" value="1"/>
</dbReference>
<dbReference type="InterPro" id="IPR052714">
    <property type="entry name" value="MFS_Exporter"/>
</dbReference>
<evidence type="ECO:0000313" key="7">
    <source>
        <dbReference type="EMBL" id="GAA1948281.1"/>
    </source>
</evidence>
<evidence type="ECO:0000256" key="2">
    <source>
        <dbReference type="ARBA" id="ARBA00022692"/>
    </source>
</evidence>
<gene>
    <name evidence="7" type="ORF">GCM10009754_15760</name>
</gene>
<dbReference type="PANTHER" id="PTHR23531:SF1">
    <property type="entry name" value="QUINOLENE RESISTANCE PROTEIN NORA"/>
    <property type="match status" value="1"/>
</dbReference>
<name>A0ABP5BLI5_9PSEU</name>
<keyword evidence="2 5" id="KW-0812">Transmembrane</keyword>
<comment type="caution">
    <text evidence="7">The sequence shown here is derived from an EMBL/GenBank/DDBJ whole genome shotgun (WGS) entry which is preliminary data.</text>
</comment>
<feature type="transmembrane region" description="Helical" evidence="5">
    <location>
        <begin position="34"/>
        <end position="55"/>
    </location>
</feature>
<keyword evidence="8" id="KW-1185">Reference proteome</keyword>
<evidence type="ECO:0000256" key="4">
    <source>
        <dbReference type="ARBA" id="ARBA00023136"/>
    </source>
</evidence>
<dbReference type="InterPro" id="IPR011701">
    <property type="entry name" value="MFS"/>
</dbReference>
<comment type="subcellular location">
    <subcellularLocation>
        <location evidence="1">Cell membrane</location>
        <topology evidence="1">Multi-pass membrane protein</topology>
    </subcellularLocation>
</comment>
<dbReference type="Proteomes" id="UP001501116">
    <property type="component" value="Unassembled WGS sequence"/>
</dbReference>
<sequence length="405" mass="40497">MIRFASSVIPMTCDALPQPAVLETPRTKLLSRALLLRFVSIIGSSIGFYLPLSVVPMFAKETGSESGAGLATVALLLATVACELVTPRLITRIGYRWALAVGLVLLGAPTALLTFCDSAWMIVGVSVVRGAGFAIAVVAGGAVTAALIPADRRGEGLALVGLVGGVPGLLALPAGVWAAAHWGYAPVFAVTAAATLLALLSISGLPRRAATAGPDGRHGVLAALRNPVLTRPATVFAAASVAIGVFVTFLPLALTGQPSWVAAAALLAQPAASTLSRLVAGRLGDKWGPARLIGPGLVVAVAGMATLAVTGSPSMVIGGALVFGAGFGVLQNATLVLMYARVPAGGEGAVSAIWNAAYDLGMAGGALGAGLLVAPIGYPATFVLAAVVLVPALAVVRRDRGSAEN</sequence>
<organism evidence="7 8">
    <name type="scientific">Amycolatopsis minnesotensis</name>
    <dbReference type="NCBI Taxonomy" id="337894"/>
    <lineage>
        <taxon>Bacteria</taxon>
        <taxon>Bacillati</taxon>
        <taxon>Actinomycetota</taxon>
        <taxon>Actinomycetes</taxon>
        <taxon>Pseudonocardiales</taxon>
        <taxon>Pseudonocardiaceae</taxon>
        <taxon>Amycolatopsis</taxon>
    </lineage>
</organism>
<evidence type="ECO:0000313" key="8">
    <source>
        <dbReference type="Proteomes" id="UP001501116"/>
    </source>
</evidence>
<feature type="transmembrane region" description="Helical" evidence="5">
    <location>
        <begin position="184"/>
        <end position="202"/>
    </location>
</feature>
<dbReference type="InterPro" id="IPR020846">
    <property type="entry name" value="MFS_dom"/>
</dbReference>
<feature type="transmembrane region" description="Helical" evidence="5">
    <location>
        <begin position="233"/>
        <end position="254"/>
    </location>
</feature>
<feature type="transmembrane region" description="Helical" evidence="5">
    <location>
        <begin position="316"/>
        <end position="340"/>
    </location>
</feature>
<feature type="transmembrane region" description="Helical" evidence="5">
    <location>
        <begin position="157"/>
        <end position="178"/>
    </location>
</feature>
<dbReference type="Pfam" id="PF07690">
    <property type="entry name" value="MFS_1"/>
    <property type="match status" value="2"/>
</dbReference>
<protein>
    <submittedName>
        <fullName evidence="7">MFS transporter</fullName>
    </submittedName>
</protein>
<feature type="transmembrane region" description="Helical" evidence="5">
    <location>
        <begin position="67"/>
        <end position="85"/>
    </location>
</feature>
<feature type="domain" description="Major facilitator superfamily (MFS) profile" evidence="6">
    <location>
        <begin position="29"/>
        <end position="403"/>
    </location>
</feature>
<feature type="transmembrane region" description="Helical" evidence="5">
    <location>
        <begin position="97"/>
        <end position="122"/>
    </location>
</feature>
<reference evidence="8" key="1">
    <citation type="journal article" date="2019" name="Int. J. Syst. Evol. Microbiol.">
        <title>The Global Catalogue of Microorganisms (GCM) 10K type strain sequencing project: providing services to taxonomists for standard genome sequencing and annotation.</title>
        <authorList>
            <consortium name="The Broad Institute Genomics Platform"/>
            <consortium name="The Broad Institute Genome Sequencing Center for Infectious Disease"/>
            <person name="Wu L."/>
            <person name="Ma J."/>
        </authorList>
    </citation>
    <scope>NUCLEOTIDE SEQUENCE [LARGE SCALE GENOMIC DNA]</scope>
    <source>
        <strain evidence="8">JCM 14545</strain>
    </source>
</reference>
<accession>A0ABP5BLI5</accession>
<feature type="transmembrane region" description="Helical" evidence="5">
    <location>
        <begin position="378"/>
        <end position="396"/>
    </location>
</feature>
<dbReference type="EMBL" id="BAAANN010000005">
    <property type="protein sequence ID" value="GAA1948281.1"/>
    <property type="molecule type" value="Genomic_DNA"/>
</dbReference>
<keyword evidence="4 5" id="KW-0472">Membrane</keyword>
<dbReference type="Gene3D" id="1.20.1250.20">
    <property type="entry name" value="MFS general substrate transporter like domains"/>
    <property type="match status" value="1"/>
</dbReference>
<evidence type="ECO:0000256" key="1">
    <source>
        <dbReference type="ARBA" id="ARBA00004651"/>
    </source>
</evidence>
<dbReference type="InterPro" id="IPR036259">
    <property type="entry name" value="MFS_trans_sf"/>
</dbReference>
<evidence type="ECO:0000256" key="3">
    <source>
        <dbReference type="ARBA" id="ARBA00022989"/>
    </source>
</evidence>
<evidence type="ECO:0000259" key="6">
    <source>
        <dbReference type="PROSITE" id="PS50850"/>
    </source>
</evidence>
<dbReference type="PANTHER" id="PTHR23531">
    <property type="entry name" value="QUINOLENE RESISTANCE PROTEIN NORA"/>
    <property type="match status" value="1"/>
</dbReference>
<feature type="transmembrane region" description="Helical" evidence="5">
    <location>
        <begin position="128"/>
        <end position="150"/>
    </location>
</feature>